<gene>
    <name evidence="2" type="ORF">ABE65_016260</name>
</gene>
<feature type="transmembrane region" description="Helical" evidence="1">
    <location>
        <begin position="15"/>
        <end position="33"/>
    </location>
</feature>
<protein>
    <submittedName>
        <fullName evidence="2">Uncharacterized protein</fullName>
    </submittedName>
</protein>
<dbReference type="RefSeq" id="WP_066397127.1">
    <property type="nucleotide sequence ID" value="NZ_CP015378.1"/>
</dbReference>
<keyword evidence="1" id="KW-1133">Transmembrane helix</keyword>
<dbReference type="EMBL" id="CP015378">
    <property type="protein sequence ID" value="ANC78269.1"/>
    <property type="molecule type" value="Genomic_DNA"/>
</dbReference>
<evidence type="ECO:0000313" key="2">
    <source>
        <dbReference type="EMBL" id="ANC78269.1"/>
    </source>
</evidence>
<dbReference type="AlphaFoldDB" id="A0A161J7B6"/>
<proteinExistence type="predicted"/>
<sequence>MLDLSSVDTSVLNKMAFILGISFFGVFILALLLEKLLEVLKIPKALSLPLVRVGAVFGFLYLVVALGEKYM</sequence>
<keyword evidence="1" id="KW-0472">Membrane</keyword>
<evidence type="ECO:0000313" key="3">
    <source>
        <dbReference type="Proteomes" id="UP000076623"/>
    </source>
</evidence>
<keyword evidence="3" id="KW-1185">Reference proteome</keyword>
<evidence type="ECO:0000256" key="1">
    <source>
        <dbReference type="SAM" id="Phobius"/>
    </source>
</evidence>
<organism evidence="2 3">
    <name type="scientific">Fictibacillus phosphorivorans</name>
    <dbReference type="NCBI Taxonomy" id="1221500"/>
    <lineage>
        <taxon>Bacteria</taxon>
        <taxon>Bacillati</taxon>
        <taxon>Bacillota</taxon>
        <taxon>Bacilli</taxon>
        <taxon>Bacillales</taxon>
        <taxon>Fictibacillaceae</taxon>
        <taxon>Fictibacillus</taxon>
    </lineage>
</organism>
<accession>A0A161J7B6</accession>
<keyword evidence="1" id="KW-0812">Transmembrane</keyword>
<name>A0A161J7B6_9BACL</name>
<reference evidence="2 3" key="1">
    <citation type="submission" date="2016-04" db="EMBL/GenBank/DDBJ databases">
        <title>Complete genome sequence of Fictibacillus phosphorivorans G25-29, a strain toxic to nematodes.</title>
        <authorList>
            <person name="Zheng Z."/>
        </authorList>
    </citation>
    <scope>NUCLEOTIDE SEQUENCE [LARGE SCALE GENOMIC DNA]</scope>
    <source>
        <strain evidence="2 3">G25-29</strain>
    </source>
</reference>
<dbReference type="Proteomes" id="UP000076623">
    <property type="component" value="Chromosome"/>
</dbReference>
<dbReference type="KEGG" id="fpn:ABE65_016260"/>
<feature type="transmembrane region" description="Helical" evidence="1">
    <location>
        <begin position="45"/>
        <end position="66"/>
    </location>
</feature>